<evidence type="ECO:0000313" key="2">
    <source>
        <dbReference type="Proteomes" id="UP000472274"/>
    </source>
</evidence>
<keyword evidence="2" id="KW-1185">Reference proteome</keyword>
<reference evidence="1" key="2">
    <citation type="submission" date="2025-09" db="UniProtKB">
        <authorList>
            <consortium name="Ensembl"/>
        </authorList>
    </citation>
    <scope>IDENTIFICATION</scope>
</reference>
<accession>A0A674I3H4</accession>
<name>A0A674I3H4_9SAUR</name>
<dbReference type="GeneTree" id="ENSGT00990000213149"/>
<evidence type="ECO:0000313" key="1">
    <source>
        <dbReference type="Ensembl" id="ENSTMTP00000002638.1"/>
    </source>
</evidence>
<sequence length="113" mass="12817">MEASLPALPHSADSHDCHGAPSSKSMLWFNVTCLCVCWEHNRFAPASMHEGLSSLARTRSIYVVLITGDKKPCNSKQRLMEQYHKVRNGFYLVKQLIPFHHSGIFSNIFLELT</sequence>
<dbReference type="AlphaFoldDB" id="A0A674I3H4"/>
<dbReference type="Ensembl" id="ENSTMTT00000002739.1">
    <property type="protein sequence ID" value="ENSTMTP00000002638.1"/>
    <property type="gene ID" value="ENSTMTG00000002051.1"/>
</dbReference>
<organism evidence="1 2">
    <name type="scientific">Terrapene triunguis</name>
    <name type="common">Three-toed box turtle</name>
    <dbReference type="NCBI Taxonomy" id="2587831"/>
    <lineage>
        <taxon>Eukaryota</taxon>
        <taxon>Metazoa</taxon>
        <taxon>Chordata</taxon>
        <taxon>Craniata</taxon>
        <taxon>Vertebrata</taxon>
        <taxon>Euteleostomi</taxon>
        <taxon>Archelosauria</taxon>
        <taxon>Testudinata</taxon>
        <taxon>Testudines</taxon>
        <taxon>Cryptodira</taxon>
        <taxon>Durocryptodira</taxon>
        <taxon>Testudinoidea</taxon>
        <taxon>Emydidae</taxon>
        <taxon>Terrapene</taxon>
    </lineage>
</organism>
<proteinExistence type="predicted"/>
<dbReference type="InParanoid" id="A0A674I3H4"/>
<dbReference type="Proteomes" id="UP000472274">
    <property type="component" value="Unplaced"/>
</dbReference>
<protein>
    <submittedName>
        <fullName evidence="1">Uncharacterized protein</fullName>
    </submittedName>
</protein>
<reference evidence="1" key="1">
    <citation type="submission" date="2025-08" db="UniProtKB">
        <authorList>
            <consortium name="Ensembl"/>
        </authorList>
    </citation>
    <scope>IDENTIFICATION</scope>
</reference>